<name>A0A165PB58_EXIGL</name>
<dbReference type="InParanoid" id="A0A165PB58"/>
<evidence type="ECO:0000313" key="1">
    <source>
        <dbReference type="EMBL" id="KZW01923.1"/>
    </source>
</evidence>
<keyword evidence="2" id="KW-1185">Reference proteome</keyword>
<accession>A0A165PB58</accession>
<dbReference type="EMBL" id="KV425891">
    <property type="protein sequence ID" value="KZW01923.1"/>
    <property type="molecule type" value="Genomic_DNA"/>
</dbReference>
<proteinExistence type="predicted"/>
<reference evidence="1 2" key="1">
    <citation type="journal article" date="2016" name="Mol. Biol. Evol.">
        <title>Comparative Genomics of Early-Diverging Mushroom-Forming Fungi Provides Insights into the Origins of Lignocellulose Decay Capabilities.</title>
        <authorList>
            <person name="Nagy L.G."/>
            <person name="Riley R."/>
            <person name="Tritt A."/>
            <person name="Adam C."/>
            <person name="Daum C."/>
            <person name="Floudas D."/>
            <person name="Sun H."/>
            <person name="Yadav J.S."/>
            <person name="Pangilinan J."/>
            <person name="Larsson K.H."/>
            <person name="Matsuura K."/>
            <person name="Barry K."/>
            <person name="Labutti K."/>
            <person name="Kuo R."/>
            <person name="Ohm R.A."/>
            <person name="Bhattacharya S.S."/>
            <person name="Shirouzu T."/>
            <person name="Yoshinaga Y."/>
            <person name="Martin F.M."/>
            <person name="Grigoriev I.V."/>
            <person name="Hibbett D.S."/>
        </authorList>
    </citation>
    <scope>NUCLEOTIDE SEQUENCE [LARGE SCALE GENOMIC DNA]</scope>
    <source>
        <strain evidence="1 2">HHB12029</strain>
    </source>
</reference>
<evidence type="ECO:0000313" key="2">
    <source>
        <dbReference type="Proteomes" id="UP000077266"/>
    </source>
</evidence>
<organism evidence="1 2">
    <name type="scientific">Exidia glandulosa HHB12029</name>
    <dbReference type="NCBI Taxonomy" id="1314781"/>
    <lineage>
        <taxon>Eukaryota</taxon>
        <taxon>Fungi</taxon>
        <taxon>Dikarya</taxon>
        <taxon>Basidiomycota</taxon>
        <taxon>Agaricomycotina</taxon>
        <taxon>Agaricomycetes</taxon>
        <taxon>Auriculariales</taxon>
        <taxon>Exidiaceae</taxon>
        <taxon>Exidia</taxon>
    </lineage>
</organism>
<dbReference type="AlphaFoldDB" id="A0A165PB58"/>
<dbReference type="Proteomes" id="UP000077266">
    <property type="component" value="Unassembled WGS sequence"/>
</dbReference>
<protein>
    <submittedName>
        <fullName evidence="1">Uncharacterized protein</fullName>
    </submittedName>
</protein>
<gene>
    <name evidence="1" type="ORF">EXIGLDRAFT_30250</name>
</gene>
<sequence length="168" mass="18710">MRDEVHEVPERSNDVDGVRVARSFSSRARARTPSWVITHSATTEQFDRRAKTSFDTLVGQLTGTVYTRSSRARFHSTSAPLASVGLDMLPERCQHRSPGRRSPEPRRGRRFADLAVGSSLTLARTRRSASTGGNEGGNAEPGWMCTYIWRHSVERKIQDALPKSRADG</sequence>